<gene>
    <name evidence="1" type="ORF">RPERSI_LOCUS281</name>
</gene>
<keyword evidence="2" id="KW-1185">Reference proteome</keyword>
<comment type="caution">
    <text evidence="1">The sequence shown here is derived from an EMBL/GenBank/DDBJ whole genome shotgun (WGS) entry which is preliminary data.</text>
</comment>
<dbReference type="Proteomes" id="UP000789920">
    <property type="component" value="Unassembled WGS sequence"/>
</dbReference>
<accession>A0ACA9KB83</accession>
<reference evidence="1" key="1">
    <citation type="submission" date="2021-06" db="EMBL/GenBank/DDBJ databases">
        <authorList>
            <person name="Kallberg Y."/>
            <person name="Tangrot J."/>
            <person name="Rosling A."/>
        </authorList>
    </citation>
    <scope>NUCLEOTIDE SEQUENCE</scope>
    <source>
        <strain evidence="1">MA461A</strain>
    </source>
</reference>
<organism evidence="1 2">
    <name type="scientific">Racocetra persica</name>
    <dbReference type="NCBI Taxonomy" id="160502"/>
    <lineage>
        <taxon>Eukaryota</taxon>
        <taxon>Fungi</taxon>
        <taxon>Fungi incertae sedis</taxon>
        <taxon>Mucoromycota</taxon>
        <taxon>Glomeromycotina</taxon>
        <taxon>Glomeromycetes</taxon>
        <taxon>Diversisporales</taxon>
        <taxon>Gigasporaceae</taxon>
        <taxon>Racocetra</taxon>
    </lineage>
</organism>
<evidence type="ECO:0000313" key="1">
    <source>
        <dbReference type="EMBL" id="CAG8464090.1"/>
    </source>
</evidence>
<sequence>MPAIVALNNANITAAMINAPDGTLPPALPGRATDNSKKSTDKRVKNTAVIHFLSNLLRKKLYIHPADENNHDPVDDISDSLAGLTLNSVINTAKTIRKILQNELKLIFPAIFPPNANSDSNKANTSKQIPSIQKKIEPQSEDLLISKDLPC</sequence>
<dbReference type="EMBL" id="CAJVQC010000204">
    <property type="protein sequence ID" value="CAG8464090.1"/>
    <property type="molecule type" value="Genomic_DNA"/>
</dbReference>
<name>A0ACA9KB83_9GLOM</name>
<protein>
    <submittedName>
        <fullName evidence="1">30832_t:CDS:1</fullName>
    </submittedName>
</protein>
<evidence type="ECO:0000313" key="2">
    <source>
        <dbReference type="Proteomes" id="UP000789920"/>
    </source>
</evidence>
<proteinExistence type="predicted"/>